<dbReference type="AlphaFoldDB" id="A0A167ATZ2"/>
<dbReference type="EMBL" id="AZHA01000023">
    <property type="protein sequence ID" value="OAA39326.1"/>
    <property type="molecule type" value="Genomic_DNA"/>
</dbReference>
<sequence>MLKKKECSKHPSPDNSRYLGKRKAGKAAKISVALLLPSTPAYAPATTQNTEKSPQTMDIVASLPESHLRVILIALCNDPHTHARVISMASKLVAAPSSCNGSDQAICVQCDQAFSVLTRAENSCRYHPGKFEQWGGGREREG</sequence>
<feature type="region of interest" description="Disordered" evidence="1">
    <location>
        <begin position="1"/>
        <end position="22"/>
    </location>
</feature>
<keyword evidence="3" id="KW-1185">Reference proteome</keyword>
<name>A0A167ATZ2_9HYPO</name>
<dbReference type="Proteomes" id="UP000076863">
    <property type="component" value="Unassembled WGS sequence"/>
</dbReference>
<comment type="caution">
    <text evidence="2">The sequence shown here is derived from an EMBL/GenBank/DDBJ whole genome shotgun (WGS) entry which is preliminary data.</text>
</comment>
<organism evidence="2 3">
    <name type="scientific">Beauveria brongniartii RCEF 3172</name>
    <dbReference type="NCBI Taxonomy" id="1081107"/>
    <lineage>
        <taxon>Eukaryota</taxon>
        <taxon>Fungi</taxon>
        <taxon>Dikarya</taxon>
        <taxon>Ascomycota</taxon>
        <taxon>Pezizomycotina</taxon>
        <taxon>Sordariomycetes</taxon>
        <taxon>Hypocreomycetidae</taxon>
        <taxon>Hypocreales</taxon>
        <taxon>Cordycipitaceae</taxon>
        <taxon>Beauveria</taxon>
        <taxon>Beauveria brongniartii</taxon>
    </lineage>
</organism>
<protein>
    <recommendedName>
        <fullName evidence="4">C2H2-type domain-containing protein</fullName>
    </recommendedName>
</protein>
<feature type="compositionally biased region" description="Basic and acidic residues" evidence="1">
    <location>
        <begin position="1"/>
        <end position="12"/>
    </location>
</feature>
<evidence type="ECO:0008006" key="4">
    <source>
        <dbReference type="Google" id="ProtNLM"/>
    </source>
</evidence>
<evidence type="ECO:0000256" key="1">
    <source>
        <dbReference type="SAM" id="MobiDB-lite"/>
    </source>
</evidence>
<evidence type="ECO:0000313" key="2">
    <source>
        <dbReference type="EMBL" id="OAA39326.1"/>
    </source>
</evidence>
<evidence type="ECO:0000313" key="3">
    <source>
        <dbReference type="Proteomes" id="UP000076863"/>
    </source>
</evidence>
<accession>A0A167ATZ2</accession>
<dbReference type="OrthoDB" id="5422613at2759"/>
<proteinExistence type="predicted"/>
<gene>
    <name evidence="2" type="ORF">BBO_06750</name>
</gene>
<reference evidence="2 3" key="1">
    <citation type="journal article" date="2016" name="Genome Biol. Evol.">
        <title>Divergent and convergent evolution of fungal pathogenicity.</title>
        <authorList>
            <person name="Shang Y."/>
            <person name="Xiao G."/>
            <person name="Zheng P."/>
            <person name="Cen K."/>
            <person name="Zhan S."/>
            <person name="Wang C."/>
        </authorList>
    </citation>
    <scope>NUCLEOTIDE SEQUENCE [LARGE SCALE GENOMIC DNA]</scope>
    <source>
        <strain evidence="2 3">RCEF 3172</strain>
    </source>
</reference>